<dbReference type="SUPFAM" id="SSF46785">
    <property type="entry name" value="Winged helix' DNA-binding domain"/>
    <property type="match status" value="1"/>
</dbReference>
<evidence type="ECO:0000256" key="2">
    <source>
        <dbReference type="ARBA" id="ARBA00023015"/>
    </source>
</evidence>
<dbReference type="EMBL" id="SHKM01000001">
    <property type="protein sequence ID" value="RZT89442.1"/>
    <property type="molecule type" value="Genomic_DNA"/>
</dbReference>
<proteinExistence type="inferred from homology"/>
<dbReference type="InterPro" id="IPR000847">
    <property type="entry name" value="LysR_HTH_N"/>
</dbReference>
<dbReference type="PANTHER" id="PTHR30537:SF74">
    <property type="entry name" value="HTH-TYPE TRANSCRIPTIONAL REGULATOR TRPI"/>
    <property type="match status" value="1"/>
</dbReference>
<dbReference type="InterPro" id="IPR058163">
    <property type="entry name" value="LysR-type_TF_proteobact-type"/>
</dbReference>
<reference evidence="6 7" key="1">
    <citation type="submission" date="2019-02" db="EMBL/GenBank/DDBJ databases">
        <title>Genomic Encyclopedia of Type Strains, Phase IV (KMG-IV): sequencing the most valuable type-strain genomes for metagenomic binning, comparative biology and taxonomic classification.</title>
        <authorList>
            <person name="Goeker M."/>
        </authorList>
    </citation>
    <scope>NUCLEOTIDE SEQUENCE [LARGE SCALE GENOMIC DNA]</scope>
    <source>
        <strain evidence="6 7">DSM 21223</strain>
    </source>
</reference>
<keyword evidence="2" id="KW-0805">Transcription regulation</keyword>
<feature type="domain" description="HTH lysR-type" evidence="5">
    <location>
        <begin position="9"/>
        <end position="66"/>
    </location>
</feature>
<dbReference type="InterPro" id="IPR005119">
    <property type="entry name" value="LysR_subst-bd"/>
</dbReference>
<evidence type="ECO:0000259" key="5">
    <source>
        <dbReference type="PROSITE" id="PS50931"/>
    </source>
</evidence>
<comment type="caution">
    <text evidence="6">The sequence shown here is derived from an EMBL/GenBank/DDBJ whole genome shotgun (WGS) entry which is preliminary data.</text>
</comment>
<keyword evidence="4" id="KW-0804">Transcription</keyword>
<accession>A0ABY0IQS5</accession>
<organism evidence="6 7">
    <name type="scientific">Azospira oryzae</name>
    <dbReference type="NCBI Taxonomy" id="146939"/>
    <lineage>
        <taxon>Bacteria</taxon>
        <taxon>Pseudomonadati</taxon>
        <taxon>Pseudomonadota</taxon>
        <taxon>Betaproteobacteria</taxon>
        <taxon>Rhodocyclales</taxon>
        <taxon>Rhodocyclaceae</taxon>
        <taxon>Azospira</taxon>
    </lineage>
</organism>
<dbReference type="RefSeq" id="WP_130458199.1">
    <property type="nucleotide sequence ID" value="NZ_SHKM01000001.1"/>
</dbReference>
<protein>
    <submittedName>
        <fullName evidence="6">DNA-binding transcriptional LysR family regulator</fullName>
    </submittedName>
</protein>
<evidence type="ECO:0000313" key="6">
    <source>
        <dbReference type="EMBL" id="RZT89442.1"/>
    </source>
</evidence>
<dbReference type="PANTHER" id="PTHR30537">
    <property type="entry name" value="HTH-TYPE TRANSCRIPTIONAL REGULATOR"/>
    <property type="match status" value="1"/>
</dbReference>
<sequence length="320" mass="34637">MSLPLHRLPPLDPLKGFVAAARHLSFTKAGEELHLSQSAISRQVQTLEEQLGVALFQRSTRALHLTPEGERLFRTASEVLARLGSTVEDITASRRQPRVTISASIGVAALWLVPRLSGFQARHPDIGIRVSADNRAVDLEAEEVDVALRYGTPEAAPTGSLKLFDETLAPVVAPTLAAALPDGPRLSAANLAHLTLLSFEDGRDYPWLRWEGWLSQLAPTPPAAKALLQFNHYDQCIYAALAGQGAALGRLPLIRDHLEAGRLIPLAPPQPTPNRRAYYLLRSPSSKRPEVEAFAEWLIELGNSDGNASTETGGQSPSGN</sequence>
<keyword evidence="7" id="KW-1185">Reference proteome</keyword>
<dbReference type="Pfam" id="PF00126">
    <property type="entry name" value="HTH_1"/>
    <property type="match status" value="1"/>
</dbReference>
<keyword evidence="3 6" id="KW-0238">DNA-binding</keyword>
<dbReference type="PROSITE" id="PS50931">
    <property type="entry name" value="HTH_LYSR"/>
    <property type="match status" value="1"/>
</dbReference>
<dbReference type="InterPro" id="IPR036388">
    <property type="entry name" value="WH-like_DNA-bd_sf"/>
</dbReference>
<dbReference type="InterPro" id="IPR036390">
    <property type="entry name" value="WH_DNA-bd_sf"/>
</dbReference>
<dbReference type="GO" id="GO:0003677">
    <property type="term" value="F:DNA binding"/>
    <property type="evidence" value="ECO:0007669"/>
    <property type="project" value="UniProtKB-KW"/>
</dbReference>
<dbReference type="PRINTS" id="PR00039">
    <property type="entry name" value="HTHLYSR"/>
</dbReference>
<dbReference type="Gene3D" id="1.10.10.10">
    <property type="entry name" value="Winged helix-like DNA-binding domain superfamily/Winged helix DNA-binding domain"/>
    <property type="match status" value="1"/>
</dbReference>
<dbReference type="Pfam" id="PF03466">
    <property type="entry name" value="LysR_substrate"/>
    <property type="match status" value="1"/>
</dbReference>
<evidence type="ECO:0000256" key="1">
    <source>
        <dbReference type="ARBA" id="ARBA00009437"/>
    </source>
</evidence>
<gene>
    <name evidence="6" type="ORF">EV678_0227</name>
</gene>
<evidence type="ECO:0000256" key="3">
    <source>
        <dbReference type="ARBA" id="ARBA00023125"/>
    </source>
</evidence>
<dbReference type="Proteomes" id="UP000292136">
    <property type="component" value="Unassembled WGS sequence"/>
</dbReference>
<name>A0ABY0IQS5_9RHOO</name>
<dbReference type="Gene3D" id="3.40.190.10">
    <property type="entry name" value="Periplasmic binding protein-like II"/>
    <property type="match status" value="2"/>
</dbReference>
<comment type="similarity">
    <text evidence="1">Belongs to the LysR transcriptional regulatory family.</text>
</comment>
<dbReference type="SUPFAM" id="SSF53850">
    <property type="entry name" value="Periplasmic binding protein-like II"/>
    <property type="match status" value="1"/>
</dbReference>
<evidence type="ECO:0000256" key="4">
    <source>
        <dbReference type="ARBA" id="ARBA00023163"/>
    </source>
</evidence>
<evidence type="ECO:0000313" key="7">
    <source>
        <dbReference type="Proteomes" id="UP000292136"/>
    </source>
</evidence>